<dbReference type="EMBL" id="JACIDJ010000003">
    <property type="protein sequence ID" value="MBB3898603.1"/>
    <property type="molecule type" value="Genomic_DNA"/>
</dbReference>
<evidence type="ECO:0000256" key="1">
    <source>
        <dbReference type="SAM" id="Phobius"/>
    </source>
</evidence>
<feature type="transmembrane region" description="Helical" evidence="1">
    <location>
        <begin position="273"/>
        <end position="295"/>
    </location>
</feature>
<dbReference type="RefSeq" id="WP_184383708.1">
    <property type="nucleotide sequence ID" value="NZ_JACIDJ010000003.1"/>
</dbReference>
<dbReference type="AlphaFoldDB" id="A0A840ADN7"/>
<name>A0A840ADN7_9PROT</name>
<comment type="caution">
    <text evidence="2">The sequence shown here is derived from an EMBL/GenBank/DDBJ whole genome shotgun (WGS) entry which is preliminary data.</text>
</comment>
<proteinExistence type="predicted"/>
<keyword evidence="3" id="KW-1185">Reference proteome</keyword>
<accession>A0A840ADN7</accession>
<reference evidence="2 3" key="1">
    <citation type="submission" date="2020-08" db="EMBL/GenBank/DDBJ databases">
        <title>Genomic Encyclopedia of Type Strains, Phase IV (KMG-IV): sequencing the most valuable type-strain genomes for metagenomic binning, comparative biology and taxonomic classification.</title>
        <authorList>
            <person name="Goeker M."/>
        </authorList>
    </citation>
    <scope>NUCLEOTIDE SEQUENCE [LARGE SCALE GENOMIC DNA]</scope>
    <source>
        <strain evidence="2 3">DSM 19979</strain>
    </source>
</reference>
<sequence length="375" mass="39680">MGDQRKIEAARVRASDAAPILWMLGHAGAGQSSLVAHLVHGWRAALRPAFEPATPTAEQFAHPEELPLIRFLLTTGLRPGETYDPSEDMAFMEASPGLILVTVAAAELDHGGLRSALRTIREAHPDWRVLVAQTRLHELYPEGSGHPTPYPFTPAIALNPVPPALAAALAGQRAAFAGLADGFVPLDLTEGEGLREPHDYGLPQLLAAMQALAPELVPGLAPGPDPEEGIRQQVILPWAMAAAASDAPPLPLLGGVPAMAFQAAMVRAIARRYGLGADAAIWAALIAGLGAGFLLRHAMFWMVRQALKLAPFWGSATVGAWTFAVTCGLGEAAIRICRDEAEDRRPTPAALRAAFRNGQRRGDALHDAGRGGAPY</sequence>
<keyword evidence="1" id="KW-1133">Transmembrane helix</keyword>
<protein>
    <submittedName>
        <fullName evidence="2">Uncharacterized protein (DUF697 family)</fullName>
    </submittedName>
</protein>
<evidence type="ECO:0000313" key="3">
    <source>
        <dbReference type="Proteomes" id="UP000553193"/>
    </source>
</evidence>
<keyword evidence="1" id="KW-0812">Transmembrane</keyword>
<evidence type="ECO:0000313" key="2">
    <source>
        <dbReference type="EMBL" id="MBB3898603.1"/>
    </source>
</evidence>
<gene>
    <name evidence="2" type="ORF">GGQ83_002046</name>
</gene>
<organism evidence="2 3">
    <name type="scientific">Roseococcus suduntuyensis</name>
    <dbReference type="NCBI Taxonomy" id="455361"/>
    <lineage>
        <taxon>Bacteria</taxon>
        <taxon>Pseudomonadati</taxon>
        <taxon>Pseudomonadota</taxon>
        <taxon>Alphaproteobacteria</taxon>
        <taxon>Acetobacterales</taxon>
        <taxon>Roseomonadaceae</taxon>
        <taxon>Roseococcus</taxon>
    </lineage>
</organism>
<keyword evidence="1" id="KW-0472">Membrane</keyword>
<dbReference type="Proteomes" id="UP000553193">
    <property type="component" value="Unassembled WGS sequence"/>
</dbReference>